<sequence length="218" mass="23349">MWSTASSAAAILISALPESIAGPAGTLQVLTELPDGEPQAVAVICHPHPLHGGSLNNKIVHQLARTFRGMGAVSVRFNFRGVGDSKGNYDQGYGELQDLLAVVAWATQHWPGLPLWLGGFSFGGFIAVQAATELNPQRLVTVAPAVNYFPDQPVTLASTDWLLIQGDADDIVPWSAVQAWVLRLSTPPALTLISGASHFFHGRLNELRQAAIDHYPPM</sequence>
<name>A0A3B0YHE7_9ZZZZ</name>
<organism evidence="2">
    <name type="scientific">hydrothermal vent metagenome</name>
    <dbReference type="NCBI Taxonomy" id="652676"/>
    <lineage>
        <taxon>unclassified sequences</taxon>
        <taxon>metagenomes</taxon>
        <taxon>ecological metagenomes</taxon>
    </lineage>
</organism>
<evidence type="ECO:0000313" key="2">
    <source>
        <dbReference type="EMBL" id="VAW75543.1"/>
    </source>
</evidence>
<dbReference type="InterPro" id="IPR029058">
    <property type="entry name" value="AB_hydrolase_fold"/>
</dbReference>
<dbReference type="GO" id="GO:0016787">
    <property type="term" value="F:hydrolase activity"/>
    <property type="evidence" value="ECO:0007669"/>
    <property type="project" value="UniProtKB-KW"/>
</dbReference>
<keyword evidence="2" id="KW-0378">Hydrolase</keyword>
<dbReference type="Pfam" id="PF12146">
    <property type="entry name" value="Hydrolase_4"/>
    <property type="match status" value="1"/>
</dbReference>
<reference evidence="2" key="1">
    <citation type="submission" date="2018-06" db="EMBL/GenBank/DDBJ databases">
        <authorList>
            <person name="Zhirakovskaya E."/>
        </authorList>
    </citation>
    <scope>NUCLEOTIDE SEQUENCE</scope>
</reference>
<protein>
    <submittedName>
        <fullName evidence="2">Hydrolase PA4440, alpha/beta fold family</fullName>
    </submittedName>
</protein>
<dbReference type="AlphaFoldDB" id="A0A3B0YHE7"/>
<dbReference type="PANTHER" id="PTHR42103">
    <property type="entry name" value="ALPHA/BETA-HYDROLASES SUPERFAMILY PROTEIN"/>
    <property type="match status" value="1"/>
</dbReference>
<dbReference type="SUPFAM" id="SSF53474">
    <property type="entry name" value="alpha/beta-Hydrolases"/>
    <property type="match status" value="1"/>
</dbReference>
<gene>
    <name evidence="2" type="ORF">MNBD_GAMMA13-977</name>
</gene>
<feature type="domain" description="Serine aminopeptidase S33" evidence="1">
    <location>
        <begin position="50"/>
        <end position="151"/>
    </location>
</feature>
<dbReference type="Gene3D" id="3.40.50.1820">
    <property type="entry name" value="alpha/beta hydrolase"/>
    <property type="match status" value="1"/>
</dbReference>
<evidence type="ECO:0000259" key="1">
    <source>
        <dbReference type="Pfam" id="PF12146"/>
    </source>
</evidence>
<dbReference type="PANTHER" id="PTHR42103:SF2">
    <property type="entry name" value="AB HYDROLASE-1 DOMAIN-CONTAINING PROTEIN"/>
    <property type="match status" value="1"/>
</dbReference>
<dbReference type="EMBL" id="UOFK01000082">
    <property type="protein sequence ID" value="VAW75543.1"/>
    <property type="molecule type" value="Genomic_DNA"/>
</dbReference>
<dbReference type="InterPro" id="IPR022742">
    <property type="entry name" value="Hydrolase_4"/>
</dbReference>
<proteinExistence type="predicted"/>
<accession>A0A3B0YHE7</accession>